<dbReference type="Proteomes" id="UP000800096">
    <property type="component" value="Unassembled WGS sequence"/>
</dbReference>
<accession>A0A6A5QZS5</accession>
<dbReference type="EMBL" id="ML979132">
    <property type="protein sequence ID" value="KAF1920739.1"/>
    <property type="molecule type" value="Genomic_DNA"/>
</dbReference>
<proteinExistence type="predicted"/>
<evidence type="ECO:0000256" key="1">
    <source>
        <dbReference type="SAM" id="MobiDB-lite"/>
    </source>
</evidence>
<keyword evidence="3" id="KW-1185">Reference proteome</keyword>
<dbReference type="AlphaFoldDB" id="A0A6A5QZS5"/>
<protein>
    <submittedName>
        <fullName evidence="2">Uncharacterized protein</fullName>
    </submittedName>
</protein>
<evidence type="ECO:0000313" key="2">
    <source>
        <dbReference type="EMBL" id="KAF1920739.1"/>
    </source>
</evidence>
<evidence type="ECO:0000313" key="3">
    <source>
        <dbReference type="Proteomes" id="UP000800096"/>
    </source>
</evidence>
<sequence>MANAISSGVFTAAQATESSTCSSFHLRVKHLCAATTRLLHRATTPPPLRSNSNQVASPSLLRNLPNATIPVLVASLAQSNALELELVDKPKGSLELIPNGMRTECQVQSQRSDKPNSGEAGERRQLECPIEPAQEEQPESARPMQMKLWAKKKMKPFMSLKAGVKNSVTESFRDLSAGIPRIKMRKSKAVADASQHAGHGIEIVLDTNGGQNSATTRPPGSVCRMCRPADIRVCAHTPHLPSSARRSSMPSISQNDEFDAQSDIMQELREWHAAESVVNRVRPAERKFRYPGGPMMSRGRPVPSRPNELVLLRL</sequence>
<name>A0A6A5QZS5_AMPQU</name>
<reference evidence="2" key="1">
    <citation type="journal article" date="2020" name="Stud. Mycol.">
        <title>101 Dothideomycetes genomes: a test case for predicting lifestyles and emergence of pathogens.</title>
        <authorList>
            <person name="Haridas S."/>
            <person name="Albert R."/>
            <person name="Binder M."/>
            <person name="Bloem J."/>
            <person name="Labutti K."/>
            <person name="Salamov A."/>
            <person name="Andreopoulos B."/>
            <person name="Baker S."/>
            <person name="Barry K."/>
            <person name="Bills G."/>
            <person name="Bluhm B."/>
            <person name="Cannon C."/>
            <person name="Castanera R."/>
            <person name="Culley D."/>
            <person name="Daum C."/>
            <person name="Ezra D."/>
            <person name="Gonzalez J."/>
            <person name="Henrissat B."/>
            <person name="Kuo A."/>
            <person name="Liang C."/>
            <person name="Lipzen A."/>
            <person name="Lutzoni F."/>
            <person name="Magnuson J."/>
            <person name="Mondo S."/>
            <person name="Nolan M."/>
            <person name="Ohm R."/>
            <person name="Pangilinan J."/>
            <person name="Park H.-J."/>
            <person name="Ramirez L."/>
            <person name="Alfaro M."/>
            <person name="Sun H."/>
            <person name="Tritt A."/>
            <person name="Yoshinaga Y."/>
            <person name="Zwiers L.-H."/>
            <person name="Turgeon B."/>
            <person name="Goodwin S."/>
            <person name="Spatafora J."/>
            <person name="Crous P."/>
            <person name="Grigoriev I."/>
        </authorList>
    </citation>
    <scope>NUCLEOTIDE SEQUENCE</scope>
    <source>
        <strain evidence="2">HMLAC05119</strain>
    </source>
</reference>
<feature type="region of interest" description="Disordered" evidence="1">
    <location>
        <begin position="101"/>
        <end position="142"/>
    </location>
</feature>
<organism evidence="2 3">
    <name type="scientific">Ampelomyces quisqualis</name>
    <name type="common">Powdery mildew agent</name>
    <dbReference type="NCBI Taxonomy" id="50730"/>
    <lineage>
        <taxon>Eukaryota</taxon>
        <taxon>Fungi</taxon>
        <taxon>Dikarya</taxon>
        <taxon>Ascomycota</taxon>
        <taxon>Pezizomycotina</taxon>
        <taxon>Dothideomycetes</taxon>
        <taxon>Pleosporomycetidae</taxon>
        <taxon>Pleosporales</taxon>
        <taxon>Pleosporineae</taxon>
        <taxon>Phaeosphaeriaceae</taxon>
        <taxon>Ampelomyces</taxon>
    </lineage>
</organism>
<gene>
    <name evidence="2" type="ORF">BDU57DRAFT_534489</name>
</gene>
<feature type="compositionally biased region" description="Basic and acidic residues" evidence="1">
    <location>
        <begin position="111"/>
        <end position="126"/>
    </location>
</feature>